<proteinExistence type="predicted"/>
<comment type="caution">
    <text evidence="6">The sequence shown here is derived from an EMBL/GenBank/DDBJ whole genome shotgun (WGS) entry which is preliminary data.</text>
</comment>
<evidence type="ECO:0000313" key="6">
    <source>
        <dbReference type="EMBL" id="GEK45837.1"/>
    </source>
</evidence>
<evidence type="ECO:0000259" key="5">
    <source>
        <dbReference type="PROSITE" id="PS50887"/>
    </source>
</evidence>
<evidence type="ECO:0000259" key="4">
    <source>
        <dbReference type="PROSITE" id="PS50112"/>
    </source>
</evidence>
<dbReference type="SUPFAM" id="SSF55785">
    <property type="entry name" value="PYP-like sensor domain (PAS domain)"/>
    <property type="match status" value="1"/>
</dbReference>
<feature type="domain" description="PAS" evidence="4">
    <location>
        <begin position="7"/>
        <end position="77"/>
    </location>
</feature>
<dbReference type="InterPro" id="IPR029787">
    <property type="entry name" value="Nucleotide_cyclase"/>
</dbReference>
<dbReference type="Gene3D" id="3.30.450.20">
    <property type="entry name" value="PAS domain"/>
    <property type="match status" value="1"/>
</dbReference>
<evidence type="ECO:0000256" key="3">
    <source>
        <dbReference type="ARBA" id="ARBA00034247"/>
    </source>
</evidence>
<dbReference type="Pfam" id="PF00990">
    <property type="entry name" value="GGDEF"/>
    <property type="match status" value="1"/>
</dbReference>
<evidence type="ECO:0000256" key="1">
    <source>
        <dbReference type="ARBA" id="ARBA00001946"/>
    </source>
</evidence>
<gene>
    <name evidence="6" type="ORF">HPA02_01200</name>
</gene>
<dbReference type="FunFam" id="3.30.70.270:FF:000001">
    <property type="entry name" value="Diguanylate cyclase domain protein"/>
    <property type="match status" value="1"/>
</dbReference>
<dbReference type="EMBL" id="BJUK01000001">
    <property type="protein sequence ID" value="GEK45837.1"/>
    <property type="molecule type" value="Genomic_DNA"/>
</dbReference>
<feature type="domain" description="GGDEF" evidence="5">
    <location>
        <begin position="165"/>
        <end position="293"/>
    </location>
</feature>
<dbReference type="InterPro" id="IPR000014">
    <property type="entry name" value="PAS"/>
</dbReference>
<dbReference type="Gene3D" id="3.30.70.270">
    <property type="match status" value="1"/>
</dbReference>
<reference evidence="6 7" key="1">
    <citation type="submission" date="2019-07" db="EMBL/GenBank/DDBJ databases">
        <title>Whole genome shotgun sequence of Halomonas pacifica NBRC 102220.</title>
        <authorList>
            <person name="Hosoyama A."/>
            <person name="Uohara A."/>
            <person name="Ohji S."/>
            <person name="Ichikawa N."/>
        </authorList>
    </citation>
    <scope>NUCLEOTIDE SEQUENCE [LARGE SCALE GENOMIC DNA]</scope>
    <source>
        <strain evidence="6 7">NBRC 102220</strain>
    </source>
</reference>
<dbReference type="SMART" id="SM00267">
    <property type="entry name" value="GGDEF"/>
    <property type="match status" value="1"/>
</dbReference>
<dbReference type="InterPro" id="IPR035965">
    <property type="entry name" value="PAS-like_dom_sf"/>
</dbReference>
<accession>A0A510X4Y2</accession>
<dbReference type="OrthoDB" id="73375at2"/>
<dbReference type="SUPFAM" id="SSF55073">
    <property type="entry name" value="Nucleotide cyclase"/>
    <property type="match status" value="1"/>
</dbReference>
<evidence type="ECO:0000256" key="2">
    <source>
        <dbReference type="ARBA" id="ARBA00012528"/>
    </source>
</evidence>
<comment type="cofactor">
    <cofactor evidence="1">
        <name>Mg(2+)</name>
        <dbReference type="ChEBI" id="CHEBI:18420"/>
    </cofactor>
</comment>
<dbReference type="InterPro" id="IPR013656">
    <property type="entry name" value="PAS_4"/>
</dbReference>
<dbReference type="CDD" id="cd00130">
    <property type="entry name" value="PAS"/>
    <property type="match status" value="1"/>
</dbReference>
<dbReference type="PANTHER" id="PTHR45138">
    <property type="entry name" value="REGULATORY COMPONENTS OF SENSORY TRANSDUCTION SYSTEM"/>
    <property type="match status" value="1"/>
</dbReference>
<protein>
    <recommendedName>
        <fullName evidence="2">diguanylate cyclase</fullName>
        <ecNumber evidence="2">2.7.7.65</ecNumber>
    </recommendedName>
</protein>
<organism evidence="6 7">
    <name type="scientific">Bisbaumannia pacifica</name>
    <dbReference type="NCBI Taxonomy" id="77098"/>
    <lineage>
        <taxon>Bacteria</taxon>
        <taxon>Pseudomonadati</taxon>
        <taxon>Pseudomonadota</taxon>
        <taxon>Gammaproteobacteria</taxon>
        <taxon>Oceanospirillales</taxon>
        <taxon>Halomonadaceae</taxon>
        <taxon>Bisbaumannia</taxon>
    </lineage>
</organism>
<dbReference type="RefSeq" id="WP_146800809.1">
    <property type="nucleotide sequence ID" value="NZ_BJUK01000001.1"/>
</dbReference>
<dbReference type="InterPro" id="IPR000160">
    <property type="entry name" value="GGDEF_dom"/>
</dbReference>
<comment type="catalytic activity">
    <reaction evidence="3">
        <text>2 GTP = 3',3'-c-di-GMP + 2 diphosphate</text>
        <dbReference type="Rhea" id="RHEA:24898"/>
        <dbReference type="ChEBI" id="CHEBI:33019"/>
        <dbReference type="ChEBI" id="CHEBI:37565"/>
        <dbReference type="ChEBI" id="CHEBI:58805"/>
        <dbReference type="EC" id="2.7.7.65"/>
    </reaction>
</comment>
<dbReference type="PROSITE" id="PS50887">
    <property type="entry name" value="GGDEF"/>
    <property type="match status" value="1"/>
</dbReference>
<dbReference type="NCBIfam" id="TIGR00254">
    <property type="entry name" value="GGDEF"/>
    <property type="match status" value="1"/>
</dbReference>
<dbReference type="Proteomes" id="UP000321275">
    <property type="component" value="Unassembled WGS sequence"/>
</dbReference>
<name>A0A510X4Y2_9GAMM</name>
<keyword evidence="7" id="KW-1185">Reference proteome</keyword>
<dbReference type="Pfam" id="PF08448">
    <property type="entry name" value="PAS_4"/>
    <property type="match status" value="1"/>
</dbReference>
<evidence type="ECO:0000313" key="7">
    <source>
        <dbReference type="Proteomes" id="UP000321275"/>
    </source>
</evidence>
<dbReference type="AlphaFoldDB" id="A0A510X4Y2"/>
<dbReference type="PROSITE" id="PS50112">
    <property type="entry name" value="PAS"/>
    <property type="match status" value="1"/>
</dbReference>
<dbReference type="SMART" id="SM00091">
    <property type="entry name" value="PAS"/>
    <property type="match status" value="1"/>
</dbReference>
<sequence length="293" mass="32966">MPLTLLPQDNLPRIIHAAPIGICITNAEGRFEMVNPAYCDFYGYAEQELLGQHFTLVVPEAERARLTEQHRAFIHGEADQECREEHEVRCKNGERRTILAEASRLVDAQGEVKKVTYVVDITRQNALQRRLAFLASHDELTGLLNRRAGMSRLDEEIRRGQRYGTLLSVAIIDLDHFKRINDRHGHAVGDEVLCETAALMRQELRASDALVRLGGEEFLVILPGVDRPRALEAIERLRRLIELTPMGQPGLALTLSAGVANWQAGESSHLLLERADKVLYRAKARGRNLALMT</sequence>
<dbReference type="GO" id="GO:0052621">
    <property type="term" value="F:diguanylate cyclase activity"/>
    <property type="evidence" value="ECO:0007669"/>
    <property type="project" value="UniProtKB-EC"/>
</dbReference>
<dbReference type="CDD" id="cd01949">
    <property type="entry name" value="GGDEF"/>
    <property type="match status" value="1"/>
</dbReference>
<dbReference type="InterPro" id="IPR050469">
    <property type="entry name" value="Diguanylate_Cyclase"/>
</dbReference>
<dbReference type="InterPro" id="IPR043128">
    <property type="entry name" value="Rev_trsase/Diguanyl_cyclase"/>
</dbReference>
<dbReference type="PANTHER" id="PTHR45138:SF9">
    <property type="entry name" value="DIGUANYLATE CYCLASE DGCM-RELATED"/>
    <property type="match status" value="1"/>
</dbReference>
<dbReference type="EC" id="2.7.7.65" evidence="2"/>
<dbReference type="NCBIfam" id="TIGR00229">
    <property type="entry name" value="sensory_box"/>
    <property type="match status" value="1"/>
</dbReference>